<protein>
    <submittedName>
        <fullName evidence="1">Uncharacterized protein</fullName>
    </submittedName>
</protein>
<evidence type="ECO:0000313" key="1">
    <source>
        <dbReference type="EMBL" id="KAI5682156.1"/>
    </source>
</evidence>
<comment type="caution">
    <text evidence="1">The sequence shown here is derived from an EMBL/GenBank/DDBJ whole genome shotgun (WGS) entry which is preliminary data.</text>
</comment>
<evidence type="ECO:0000313" key="2">
    <source>
        <dbReference type="Proteomes" id="UP001060085"/>
    </source>
</evidence>
<proteinExistence type="predicted"/>
<dbReference type="EMBL" id="CM044701">
    <property type="protein sequence ID" value="KAI5682156.1"/>
    <property type="molecule type" value="Genomic_DNA"/>
</dbReference>
<organism evidence="1 2">
    <name type="scientific">Catharanthus roseus</name>
    <name type="common">Madagascar periwinkle</name>
    <name type="synonym">Vinca rosea</name>
    <dbReference type="NCBI Taxonomy" id="4058"/>
    <lineage>
        <taxon>Eukaryota</taxon>
        <taxon>Viridiplantae</taxon>
        <taxon>Streptophyta</taxon>
        <taxon>Embryophyta</taxon>
        <taxon>Tracheophyta</taxon>
        <taxon>Spermatophyta</taxon>
        <taxon>Magnoliopsida</taxon>
        <taxon>eudicotyledons</taxon>
        <taxon>Gunneridae</taxon>
        <taxon>Pentapetalae</taxon>
        <taxon>asterids</taxon>
        <taxon>lamiids</taxon>
        <taxon>Gentianales</taxon>
        <taxon>Apocynaceae</taxon>
        <taxon>Rauvolfioideae</taxon>
        <taxon>Vinceae</taxon>
        <taxon>Catharanthinae</taxon>
        <taxon>Catharanthus</taxon>
    </lineage>
</organism>
<reference evidence="2" key="1">
    <citation type="journal article" date="2023" name="Nat. Plants">
        <title>Single-cell RNA sequencing provides a high-resolution roadmap for understanding the multicellular compartmentation of specialized metabolism.</title>
        <authorList>
            <person name="Sun S."/>
            <person name="Shen X."/>
            <person name="Li Y."/>
            <person name="Li Y."/>
            <person name="Wang S."/>
            <person name="Li R."/>
            <person name="Zhang H."/>
            <person name="Shen G."/>
            <person name="Guo B."/>
            <person name="Wei J."/>
            <person name="Xu J."/>
            <person name="St-Pierre B."/>
            <person name="Chen S."/>
            <person name="Sun C."/>
        </authorList>
    </citation>
    <scope>NUCLEOTIDE SEQUENCE [LARGE SCALE GENOMIC DNA]</scope>
</reference>
<keyword evidence="2" id="KW-1185">Reference proteome</keyword>
<name>A0ACC0CB58_CATRO</name>
<accession>A0ACC0CB58</accession>
<gene>
    <name evidence="1" type="ORF">M9H77_03384</name>
</gene>
<sequence>MVRPSGRKRDDGLGPVTNRTGRVEGRTITASSRGLRGQYSTYDLPSTPNPLPAGFHYDTCASGSSTQPSPIPFTSQSPLPSHLSHTHGFESDRGLGEESDKVRSLHIEGEADERVDDDGNGDDDDQDDGEDAGDEEQPVPVAPASGFDERPHHEKGKELTDSFMSIMSKISGSRNKRPDVAREVLAPTQRRKKVKASDWEQTGPVEGGHVDLELIPSYSGHVAGPIWHGQDRGLLKC</sequence>
<dbReference type="Proteomes" id="UP001060085">
    <property type="component" value="Linkage Group LG01"/>
</dbReference>